<evidence type="ECO:0000259" key="2">
    <source>
        <dbReference type="Pfam" id="PF00535"/>
    </source>
</evidence>
<keyword evidence="4" id="KW-1185">Reference proteome</keyword>
<dbReference type="SUPFAM" id="SSF53448">
    <property type="entry name" value="Nucleotide-diphospho-sugar transferases"/>
    <property type="match status" value="1"/>
</dbReference>
<dbReference type="STRING" id="1142394.PSMK_20520"/>
<dbReference type="AlphaFoldDB" id="I0IG23"/>
<feature type="domain" description="Glycosyltransferase 2-like" evidence="2">
    <location>
        <begin position="5"/>
        <end position="185"/>
    </location>
</feature>
<dbReference type="PANTHER" id="PTHR48090">
    <property type="entry name" value="UNDECAPRENYL-PHOSPHATE 4-DEOXY-4-FORMAMIDO-L-ARABINOSE TRANSFERASE-RELATED"/>
    <property type="match status" value="1"/>
</dbReference>
<dbReference type="CDD" id="cd04179">
    <property type="entry name" value="DPM_DPG-synthase_like"/>
    <property type="match status" value="1"/>
</dbReference>
<evidence type="ECO:0000313" key="4">
    <source>
        <dbReference type="Proteomes" id="UP000007881"/>
    </source>
</evidence>
<sequence>MRTLIAVPVYNEEQHVEKVISAITCVAQGDRVCRNGQAEKLDDPQPPADVLVIDDGSTDATPSLLAKQPVDVIRHKTNLGYGRSIRDAFRWAQCYRYDWLVTMDCDEQHEPASLPDFRAAIADDDADVVSGSRYLDPEAIDRAHGAPPEDRRKINEAVCDWVNQRLGARLGGPITDAFCGFKAYRVSRLAALALDVDGYAIPLQFWVQAAAARLTVKEVPIRLIYTDEERTFGAELDDPAHRIAHYREVFEAEMSKHSGLSDVAEPASAVGSAAEPAERNGSVGLPEAAAEAAGVARS</sequence>
<dbReference type="EMBL" id="AP012338">
    <property type="protein sequence ID" value="BAM04211.1"/>
    <property type="molecule type" value="Genomic_DNA"/>
</dbReference>
<gene>
    <name evidence="3" type="ordered locus">PSMK_20520</name>
</gene>
<dbReference type="eggNOG" id="COG1216">
    <property type="taxonomic scope" value="Bacteria"/>
</dbReference>
<evidence type="ECO:0000256" key="1">
    <source>
        <dbReference type="SAM" id="MobiDB-lite"/>
    </source>
</evidence>
<dbReference type="Proteomes" id="UP000007881">
    <property type="component" value="Chromosome"/>
</dbReference>
<dbReference type="KEGG" id="phm:PSMK_20520"/>
<dbReference type="Pfam" id="PF00535">
    <property type="entry name" value="Glycos_transf_2"/>
    <property type="match status" value="1"/>
</dbReference>
<evidence type="ECO:0000313" key="3">
    <source>
        <dbReference type="EMBL" id="BAM04211.1"/>
    </source>
</evidence>
<organism evidence="3 4">
    <name type="scientific">Phycisphaera mikurensis (strain NBRC 102666 / KCTC 22515 / FYK2301M01)</name>
    <dbReference type="NCBI Taxonomy" id="1142394"/>
    <lineage>
        <taxon>Bacteria</taxon>
        <taxon>Pseudomonadati</taxon>
        <taxon>Planctomycetota</taxon>
        <taxon>Phycisphaerae</taxon>
        <taxon>Phycisphaerales</taxon>
        <taxon>Phycisphaeraceae</taxon>
        <taxon>Phycisphaera</taxon>
    </lineage>
</organism>
<accession>I0IG23</accession>
<dbReference type="HOGENOM" id="CLU_033536_7_4_0"/>
<feature type="region of interest" description="Disordered" evidence="1">
    <location>
        <begin position="261"/>
        <end position="298"/>
    </location>
</feature>
<name>I0IG23_PHYMF</name>
<reference evidence="3 4" key="1">
    <citation type="submission" date="2012-02" db="EMBL/GenBank/DDBJ databases">
        <title>Complete genome sequence of Phycisphaera mikurensis NBRC 102666.</title>
        <authorList>
            <person name="Ankai A."/>
            <person name="Hosoyama A."/>
            <person name="Terui Y."/>
            <person name="Sekine M."/>
            <person name="Fukai R."/>
            <person name="Kato Y."/>
            <person name="Nakamura S."/>
            <person name="Yamada-Narita S."/>
            <person name="Kawakoshi A."/>
            <person name="Fukunaga Y."/>
            <person name="Yamazaki S."/>
            <person name="Fujita N."/>
        </authorList>
    </citation>
    <scope>NUCLEOTIDE SEQUENCE [LARGE SCALE GENOMIC DNA]</scope>
    <source>
        <strain evidence="4">NBRC 102666 / KCTC 22515 / FYK2301M01</strain>
    </source>
</reference>
<dbReference type="InterPro" id="IPR050256">
    <property type="entry name" value="Glycosyltransferase_2"/>
</dbReference>
<dbReference type="OrthoDB" id="9810303at2"/>
<dbReference type="Gene3D" id="3.90.550.10">
    <property type="entry name" value="Spore Coat Polysaccharide Biosynthesis Protein SpsA, Chain A"/>
    <property type="match status" value="1"/>
</dbReference>
<dbReference type="RefSeq" id="WP_014437429.1">
    <property type="nucleotide sequence ID" value="NC_017080.1"/>
</dbReference>
<protein>
    <submittedName>
        <fullName evidence="3">Putative glycosyltransferase</fullName>
    </submittedName>
</protein>
<proteinExistence type="predicted"/>
<dbReference type="InterPro" id="IPR029044">
    <property type="entry name" value="Nucleotide-diphossugar_trans"/>
</dbReference>
<feature type="compositionally biased region" description="Low complexity" evidence="1">
    <location>
        <begin position="287"/>
        <end position="298"/>
    </location>
</feature>
<dbReference type="GO" id="GO:0016740">
    <property type="term" value="F:transferase activity"/>
    <property type="evidence" value="ECO:0007669"/>
    <property type="project" value="UniProtKB-KW"/>
</dbReference>
<dbReference type="InterPro" id="IPR001173">
    <property type="entry name" value="Glyco_trans_2-like"/>
</dbReference>
<keyword evidence="3" id="KW-0808">Transferase</keyword>
<dbReference type="PANTHER" id="PTHR48090:SF7">
    <property type="entry name" value="RFBJ PROTEIN"/>
    <property type="match status" value="1"/>
</dbReference>